<evidence type="ECO:0000313" key="2">
    <source>
        <dbReference type="EMBL" id="SUH72064.1"/>
    </source>
</evidence>
<evidence type="ECO:0000313" key="3">
    <source>
        <dbReference type="Proteomes" id="UP000255082"/>
    </source>
</evidence>
<sequence>MALRTAEQTFLPLISRIAKLRQYVDESGLAIQDAKAVGVTAEQLEDTLRGIARKTDVRYGDIPETVRATIAAPAEAGAAVPAPRARLALRTVEQTFLPLVSRFAKLRAYVDEAVLAVADAKAAGVDGEHLEDTLRSIARKNGTSYNDIPAAVRAAISDD</sequence>
<name>A0A379X4Y9_9NOCA</name>
<dbReference type="Proteomes" id="UP000255082">
    <property type="component" value="Unassembled WGS sequence"/>
</dbReference>
<dbReference type="InterPro" id="IPR018392">
    <property type="entry name" value="LysM"/>
</dbReference>
<dbReference type="RefSeq" id="WP_062968100.1">
    <property type="nucleotide sequence ID" value="NZ_JAJFOE010000004.1"/>
</dbReference>
<reference evidence="2 3" key="1">
    <citation type="submission" date="2018-06" db="EMBL/GenBank/DDBJ databases">
        <authorList>
            <consortium name="Pathogen Informatics"/>
            <person name="Doyle S."/>
        </authorList>
    </citation>
    <scope>NUCLEOTIDE SEQUENCE [LARGE SCALE GENOMIC DNA]</scope>
    <source>
        <strain evidence="2 3">NCTC13184</strain>
    </source>
</reference>
<dbReference type="AlphaFoldDB" id="A0A379X4Y9"/>
<accession>A0A379X4Y9</accession>
<dbReference type="Pfam" id="PF01476">
    <property type="entry name" value="LysM"/>
    <property type="match status" value="1"/>
</dbReference>
<evidence type="ECO:0000259" key="1">
    <source>
        <dbReference type="Pfam" id="PF01476"/>
    </source>
</evidence>
<dbReference type="EMBL" id="UGRU01000002">
    <property type="protein sequence ID" value="SUH72064.1"/>
    <property type="molecule type" value="Genomic_DNA"/>
</dbReference>
<protein>
    <recommendedName>
        <fullName evidence="1">LysM domain-containing protein</fullName>
    </recommendedName>
</protein>
<feature type="domain" description="LysM" evidence="1">
    <location>
        <begin position="131"/>
        <end position="148"/>
    </location>
</feature>
<organism evidence="2 3">
    <name type="scientific">Nocardia africana</name>
    <dbReference type="NCBI Taxonomy" id="134964"/>
    <lineage>
        <taxon>Bacteria</taxon>
        <taxon>Bacillati</taxon>
        <taxon>Actinomycetota</taxon>
        <taxon>Actinomycetes</taxon>
        <taxon>Mycobacteriales</taxon>
        <taxon>Nocardiaceae</taxon>
        <taxon>Nocardia</taxon>
    </lineage>
</organism>
<proteinExistence type="predicted"/>
<gene>
    <name evidence="2" type="ORF">NCTC13184_07390</name>
</gene>
<dbReference type="OrthoDB" id="9915611at2"/>